<keyword evidence="4" id="KW-1185">Reference proteome</keyword>
<accession>A0A482VBG6</accession>
<dbReference type="SMART" id="SM00595">
    <property type="entry name" value="MADF"/>
    <property type="match status" value="1"/>
</dbReference>
<dbReference type="OrthoDB" id="6152242at2759"/>
<sequence>MTDLRQYTKKFLVEFIDLYKSHPTLWQIKNKEYRDKAKKAAAYELLVNKCREVEPDCDKDTVVKKINSLRTCYRKELKKVQRSLRAGTGEVYKPKLWYYDLLSFLNEDTFLSGDSFFYLDEDVTSDFFGVQSDPLTSQSESLSESARSSPTSMFVPSEAPKNKRARREGAGEAFIGQRGEEDEFDLLGKIYANKLRHLEKNQRIYAEKIINDTLFEAQLGNLSRRCRLVADGPGREREFHQQTSTEIDLKPEYPDSDPADTSYIDP</sequence>
<comment type="caution">
    <text evidence="3">The sequence shown here is derived from an EMBL/GenBank/DDBJ whole genome shotgun (WGS) entry which is preliminary data.</text>
</comment>
<protein>
    <recommendedName>
        <fullName evidence="2">MADF domain-containing protein</fullName>
    </recommendedName>
</protein>
<dbReference type="PANTHER" id="PTHR21505:SF8">
    <property type="entry name" value="DPT-YFP REPRESSOR BY OVEREXPRESSION, ISOFORM D-RELATED"/>
    <property type="match status" value="1"/>
</dbReference>
<evidence type="ECO:0000313" key="4">
    <source>
        <dbReference type="Proteomes" id="UP000292052"/>
    </source>
</evidence>
<proteinExistence type="predicted"/>
<feature type="region of interest" description="Disordered" evidence="1">
    <location>
        <begin position="234"/>
        <end position="266"/>
    </location>
</feature>
<dbReference type="PANTHER" id="PTHR21505">
    <property type="entry name" value="MADF DOMAIN-CONTAINING PROTEIN-RELATED"/>
    <property type="match status" value="1"/>
</dbReference>
<feature type="region of interest" description="Disordered" evidence="1">
    <location>
        <begin position="139"/>
        <end position="169"/>
    </location>
</feature>
<organism evidence="3 4">
    <name type="scientific">Asbolus verrucosus</name>
    <name type="common">Desert ironclad beetle</name>
    <dbReference type="NCBI Taxonomy" id="1661398"/>
    <lineage>
        <taxon>Eukaryota</taxon>
        <taxon>Metazoa</taxon>
        <taxon>Ecdysozoa</taxon>
        <taxon>Arthropoda</taxon>
        <taxon>Hexapoda</taxon>
        <taxon>Insecta</taxon>
        <taxon>Pterygota</taxon>
        <taxon>Neoptera</taxon>
        <taxon>Endopterygota</taxon>
        <taxon>Coleoptera</taxon>
        <taxon>Polyphaga</taxon>
        <taxon>Cucujiformia</taxon>
        <taxon>Tenebrionidae</taxon>
        <taxon>Pimeliinae</taxon>
        <taxon>Asbolus</taxon>
    </lineage>
</organism>
<feature type="domain" description="MADF" evidence="2">
    <location>
        <begin position="14"/>
        <end position="110"/>
    </location>
</feature>
<dbReference type="InterPro" id="IPR006578">
    <property type="entry name" value="MADF-dom"/>
</dbReference>
<dbReference type="PROSITE" id="PS51029">
    <property type="entry name" value="MADF"/>
    <property type="match status" value="1"/>
</dbReference>
<gene>
    <name evidence="3" type="ORF">BDFB_005149</name>
</gene>
<reference evidence="3 4" key="1">
    <citation type="submission" date="2017-03" db="EMBL/GenBank/DDBJ databases">
        <title>Genome of the blue death feigning beetle - Asbolus verrucosus.</title>
        <authorList>
            <person name="Rider S.D."/>
        </authorList>
    </citation>
    <scope>NUCLEOTIDE SEQUENCE [LARGE SCALE GENOMIC DNA]</scope>
    <source>
        <strain evidence="3">Butters</strain>
        <tissue evidence="3">Head and leg muscle</tissue>
    </source>
</reference>
<dbReference type="Pfam" id="PF10545">
    <property type="entry name" value="MADF_DNA_bdg"/>
    <property type="match status" value="1"/>
</dbReference>
<dbReference type="EMBL" id="QDEB01119554">
    <property type="protein sequence ID" value="RZB40369.1"/>
    <property type="molecule type" value="Genomic_DNA"/>
</dbReference>
<evidence type="ECO:0000256" key="1">
    <source>
        <dbReference type="SAM" id="MobiDB-lite"/>
    </source>
</evidence>
<evidence type="ECO:0000313" key="3">
    <source>
        <dbReference type="EMBL" id="RZB40369.1"/>
    </source>
</evidence>
<dbReference type="AlphaFoldDB" id="A0A482VBG6"/>
<feature type="compositionally biased region" description="Low complexity" evidence="1">
    <location>
        <begin position="139"/>
        <end position="152"/>
    </location>
</feature>
<name>A0A482VBG6_ASBVE</name>
<evidence type="ECO:0000259" key="2">
    <source>
        <dbReference type="PROSITE" id="PS51029"/>
    </source>
</evidence>
<dbReference type="Proteomes" id="UP000292052">
    <property type="component" value="Unassembled WGS sequence"/>
</dbReference>